<dbReference type="OMA" id="LYPMQSR"/>
<dbReference type="PROSITE" id="PS50176">
    <property type="entry name" value="ARM_REPEAT"/>
    <property type="match status" value="3"/>
</dbReference>
<feature type="domain" description="ARMC5-like ARM-repeats" evidence="3">
    <location>
        <begin position="253"/>
        <end position="504"/>
    </location>
</feature>
<dbReference type="Proteomes" id="UP000233060">
    <property type="component" value="Unassembled WGS sequence"/>
</dbReference>
<keyword evidence="5" id="KW-1185">Reference proteome</keyword>
<dbReference type="SMART" id="SM00185">
    <property type="entry name" value="ARM"/>
    <property type="match status" value="10"/>
</dbReference>
<dbReference type="Pfam" id="PF24768">
    <property type="entry name" value="ARM_ARMC5"/>
    <property type="match status" value="1"/>
</dbReference>
<evidence type="ECO:0000313" key="4">
    <source>
        <dbReference type="Ensembl" id="ENSCATP00000040308.1"/>
    </source>
</evidence>
<dbReference type="Ensembl" id="ENSCATT00000064634.1">
    <property type="protein sequence ID" value="ENSCATP00000040308.1"/>
    <property type="gene ID" value="ENSCATG00000042725.1"/>
</dbReference>
<keyword evidence="1" id="KW-0677">Repeat</keyword>
<evidence type="ECO:0000313" key="5">
    <source>
        <dbReference type="Proteomes" id="UP000233060"/>
    </source>
</evidence>
<dbReference type="AlphaFoldDB" id="A0A2K5NRZ9"/>
<dbReference type="InterPro" id="IPR011989">
    <property type="entry name" value="ARM-like"/>
</dbReference>
<dbReference type="Pfam" id="PF00514">
    <property type="entry name" value="Arm"/>
    <property type="match status" value="2"/>
</dbReference>
<dbReference type="PANTHER" id="PTHR46618">
    <property type="entry name" value="ARMADILLO REPEAT-CONTAINING PROTEIN 3"/>
    <property type="match status" value="1"/>
</dbReference>
<dbReference type="InterPro" id="IPR055445">
    <property type="entry name" value="ARM_ARMC5"/>
</dbReference>
<protein>
    <submittedName>
        <fullName evidence="4">Armadillo repeat containing 3</fullName>
    </submittedName>
</protein>
<feature type="repeat" description="ARM" evidence="2">
    <location>
        <begin position="356"/>
        <end position="388"/>
    </location>
</feature>
<accession>A0A2K5NRZ9</accession>
<evidence type="ECO:0000256" key="2">
    <source>
        <dbReference type="PROSITE-ProRule" id="PRU00259"/>
    </source>
</evidence>
<gene>
    <name evidence="4" type="primary">ARMC3</name>
</gene>
<feature type="repeat" description="ARM" evidence="2">
    <location>
        <begin position="150"/>
        <end position="177"/>
    </location>
</feature>
<evidence type="ECO:0000259" key="3">
    <source>
        <dbReference type="Pfam" id="PF24768"/>
    </source>
</evidence>
<name>A0A2K5NRZ9_CERAT</name>
<sequence>MGKKIKKEVEPPPKDVFDPFMIESKTAATVVLMLRSPEEEVLAKACEALYKFALKGEENKATLLELGAVEPLTKLLTHEDKIVRRNATMIFGILSSNNDVKKLLRELDVMNSVIAQLAPEEEVVIHEFASLCLANMSAEYTSKVQIFEHGGLEPLIRLLSSPDPDVKKNSMECIYNLVQDFQCRTTLQELNAIPPTLELLKSEYPVIQLLALKTLGVITNDKQSRTTLRDNQGLDHLIKILETKELNDLHVEALAVIANCLEDMDTMVQIRQTGGLKKLLSFAENSTIPDIQKNAAKAIAKAAYDPENRKLFHEQEVEKCLVALLGSENDGTKIAASQAISAMCENSDSKDFFNNQGIPQLIQLLKSDNEEVREAAALALANLTTCNSANANAAAEADGIDPLINVLSSKRDGAIANAATVLTNMAMQEPLRLNIQNHNIMHAIISPLRSANTVVQSKAALAVAATACDVEARTELRNSGGLEPLVELLRSKNDEVRRHASWAVMVCAGDELTASELCRLGALDILEEVSLSGSRRNKFSELAYNKLLNNNLSLKYSQTGYLSSSNIINDGFYDYGRINPGTKLLPLKELCLQEPSDRRAVLLINSKSDVSLPTSR</sequence>
<dbReference type="InterPro" id="IPR016024">
    <property type="entry name" value="ARM-type_fold"/>
</dbReference>
<reference evidence="4" key="1">
    <citation type="submission" date="2025-08" db="UniProtKB">
        <authorList>
            <consortium name="Ensembl"/>
        </authorList>
    </citation>
    <scope>IDENTIFICATION</scope>
</reference>
<dbReference type="SUPFAM" id="SSF48371">
    <property type="entry name" value="ARM repeat"/>
    <property type="match status" value="2"/>
</dbReference>
<dbReference type="Bgee" id="ENSCATG00000042725">
    <property type="expression patterns" value="Expressed in adult mammalian kidney"/>
</dbReference>
<dbReference type="PANTHER" id="PTHR46618:SF1">
    <property type="entry name" value="ARMADILLO REPEAT-CONTAINING PROTEIN 3"/>
    <property type="match status" value="1"/>
</dbReference>
<proteinExistence type="predicted"/>
<dbReference type="GeneTree" id="ENSGT00940000157476"/>
<reference evidence="4" key="2">
    <citation type="submission" date="2025-09" db="UniProtKB">
        <authorList>
            <consortium name="Ensembl"/>
        </authorList>
    </citation>
    <scope>IDENTIFICATION</scope>
</reference>
<dbReference type="FunFam" id="1.25.10.10:FF:001232">
    <property type="entry name" value="armadillo repeat-containing protein 3"/>
    <property type="match status" value="1"/>
</dbReference>
<dbReference type="InterPro" id="IPR000225">
    <property type="entry name" value="Armadillo"/>
</dbReference>
<dbReference type="InterPro" id="IPR052441">
    <property type="entry name" value="Armadillo-Ser/Thr_Kinase"/>
</dbReference>
<organism evidence="4 5">
    <name type="scientific">Cercocebus atys</name>
    <name type="common">Sooty mangabey</name>
    <name type="synonym">Cercocebus torquatus atys</name>
    <dbReference type="NCBI Taxonomy" id="9531"/>
    <lineage>
        <taxon>Eukaryota</taxon>
        <taxon>Metazoa</taxon>
        <taxon>Chordata</taxon>
        <taxon>Craniata</taxon>
        <taxon>Vertebrata</taxon>
        <taxon>Euteleostomi</taxon>
        <taxon>Mammalia</taxon>
        <taxon>Eutheria</taxon>
        <taxon>Euarchontoglires</taxon>
        <taxon>Primates</taxon>
        <taxon>Haplorrhini</taxon>
        <taxon>Catarrhini</taxon>
        <taxon>Cercopithecidae</taxon>
        <taxon>Cercopithecinae</taxon>
        <taxon>Cercocebus</taxon>
    </lineage>
</organism>
<dbReference type="Gene3D" id="1.25.10.10">
    <property type="entry name" value="Leucine-rich Repeat Variant"/>
    <property type="match status" value="3"/>
</dbReference>
<feature type="repeat" description="ARM" evidence="2">
    <location>
        <begin position="480"/>
        <end position="504"/>
    </location>
</feature>
<evidence type="ECO:0000256" key="1">
    <source>
        <dbReference type="ARBA" id="ARBA00022737"/>
    </source>
</evidence>